<sequence length="761" mass="88741">MKYILINFCFIFVVTNAFRSGVYDSFRRETEVENKFLHIKCAEPVCDGELADIYCRGDILATAWYFNLQDVCPGTRLQLPGETVLKNFDKLPKPINIEDFKEFCSKNFEFVPYLEAARIEDWNPYPAMFKKINNERILFLAHFINRQWPLLSRKFTRDVLFNHTLYPVVPVPNPFFVPGGRFQVYFYWDSFWILKGLLATDMIHSAKNILENFAFIIEYHGFIPNSGHIQLSRRSQPPLFTQMIADYFSKTKDIKFLKTILPLLKKEMQFWENNRTINITLDDKNHFFYQYRSISNCPRPESFLVDFLAAKDQSSLPNEVIWSSLASACESGLDFTSRWFGNPKNRKGIRTNLIIPVDLNVFIVQNFKLISEWSKLFGDYKEAKYYQQKANSLLNSINDVLFDNEDGAWFDYDIHTKLLRKDFYPSNIFPLMINYNDRNYCDKIVKYLEETNIFQFKGGIPSSLDNTSHEQWDYPNSWAPSVHLFVESLSSCPSNYKAKIYAKTTAQKFVLNVLSGVENFEKIWEKYDARFDDGRSGGGGEYLPQFGFGWTNGATLEFIKVFFTVDLDAVDFQNSFVQNFESPVISEEEKGDDSTIVFSVAVMICLLVAEGRRSLYYTNAFEFHVDECLANRTIGKKIRDKCCQDYCSKNTKCYFGQSRRYPLKNDSNDDVCLCYTCRPKEWFRVRNRISSNDTVTIDFPYCTILLPRRANELCHGYCNGGEKCENGRCGVDSNDERTDRCVCHKCPPHDDNFQPVFDPMF</sequence>
<accession>A0AC34GWK2</accession>
<evidence type="ECO:0000313" key="1">
    <source>
        <dbReference type="Proteomes" id="UP000887579"/>
    </source>
</evidence>
<name>A0AC34GWK2_9BILA</name>
<dbReference type="Proteomes" id="UP000887579">
    <property type="component" value="Unplaced"/>
</dbReference>
<protein>
    <submittedName>
        <fullName evidence="2">Trehalase</fullName>
    </submittedName>
</protein>
<organism evidence="1 2">
    <name type="scientific">Panagrolaimus sp. ES5</name>
    <dbReference type="NCBI Taxonomy" id="591445"/>
    <lineage>
        <taxon>Eukaryota</taxon>
        <taxon>Metazoa</taxon>
        <taxon>Ecdysozoa</taxon>
        <taxon>Nematoda</taxon>
        <taxon>Chromadorea</taxon>
        <taxon>Rhabditida</taxon>
        <taxon>Tylenchina</taxon>
        <taxon>Panagrolaimomorpha</taxon>
        <taxon>Panagrolaimoidea</taxon>
        <taxon>Panagrolaimidae</taxon>
        <taxon>Panagrolaimus</taxon>
    </lineage>
</organism>
<evidence type="ECO:0000313" key="2">
    <source>
        <dbReference type="WBParaSite" id="ES5_v2.g8966.t1"/>
    </source>
</evidence>
<reference evidence="2" key="1">
    <citation type="submission" date="2022-11" db="UniProtKB">
        <authorList>
            <consortium name="WormBaseParasite"/>
        </authorList>
    </citation>
    <scope>IDENTIFICATION</scope>
</reference>
<dbReference type="WBParaSite" id="ES5_v2.g8966.t1">
    <property type="protein sequence ID" value="ES5_v2.g8966.t1"/>
    <property type="gene ID" value="ES5_v2.g8966"/>
</dbReference>
<proteinExistence type="predicted"/>